<feature type="compositionally biased region" description="Polar residues" evidence="1">
    <location>
        <begin position="52"/>
        <end position="61"/>
    </location>
</feature>
<reference evidence="2 3" key="1">
    <citation type="submission" date="2018-06" db="EMBL/GenBank/DDBJ databases">
        <title>A transcriptomic atlas of mushroom development highlights an independent origin of complex multicellularity.</title>
        <authorList>
            <consortium name="DOE Joint Genome Institute"/>
            <person name="Krizsan K."/>
            <person name="Almasi E."/>
            <person name="Merenyi Z."/>
            <person name="Sahu N."/>
            <person name="Viragh M."/>
            <person name="Koszo T."/>
            <person name="Mondo S."/>
            <person name="Kiss B."/>
            <person name="Balint B."/>
            <person name="Kues U."/>
            <person name="Barry K."/>
            <person name="Hegedus J.C."/>
            <person name="Henrissat B."/>
            <person name="Johnson J."/>
            <person name="Lipzen A."/>
            <person name="Ohm R."/>
            <person name="Nagy I."/>
            <person name="Pangilinan J."/>
            <person name="Yan J."/>
            <person name="Xiong Y."/>
            <person name="Grigoriev I.V."/>
            <person name="Hibbett D.S."/>
            <person name="Nagy L.G."/>
        </authorList>
    </citation>
    <scope>NUCLEOTIDE SEQUENCE [LARGE SCALE GENOMIC DNA]</scope>
    <source>
        <strain evidence="2 3">SZMC22713</strain>
    </source>
</reference>
<proteinExistence type="predicted"/>
<accession>A0A4Y7PK76</accession>
<protein>
    <submittedName>
        <fullName evidence="2">Uncharacterized protein</fullName>
    </submittedName>
</protein>
<sequence length="220" mass="24669">MSQIAAQRAEDRGKRSRSSRGRDYSHSGSGSGSKLVSRLIPVIRERIAGHSPNPQTGSARSSAKGVIQGLNQSIRSRWIFELARRSRTNSTAKVEEVDVPASSTLPDLFRQHIFRQLRQRVERVLTRHDLRPNTSCLERHTIDLALAHISRTRELHLRVEGAEELTKLSTQLLQIDLPTSSTSLEILDVQSGVSFEYPHDIFKQAHGSLRSLTTTNVYSP</sequence>
<keyword evidence="3" id="KW-1185">Reference proteome</keyword>
<dbReference type="VEuPathDB" id="FungiDB:BD410DRAFT_844933"/>
<name>A0A4Y7PK76_9AGAM</name>
<feature type="region of interest" description="Disordered" evidence="1">
    <location>
        <begin position="1"/>
        <end position="35"/>
    </location>
</feature>
<evidence type="ECO:0000313" key="3">
    <source>
        <dbReference type="Proteomes" id="UP000294933"/>
    </source>
</evidence>
<evidence type="ECO:0000313" key="2">
    <source>
        <dbReference type="EMBL" id="TDL15787.1"/>
    </source>
</evidence>
<evidence type="ECO:0000256" key="1">
    <source>
        <dbReference type="SAM" id="MobiDB-lite"/>
    </source>
</evidence>
<dbReference type="AlphaFoldDB" id="A0A4Y7PK76"/>
<gene>
    <name evidence="2" type="ORF">BD410DRAFT_844933</name>
</gene>
<feature type="region of interest" description="Disordered" evidence="1">
    <location>
        <begin position="46"/>
        <end position="65"/>
    </location>
</feature>
<organism evidence="2 3">
    <name type="scientific">Rickenella mellea</name>
    <dbReference type="NCBI Taxonomy" id="50990"/>
    <lineage>
        <taxon>Eukaryota</taxon>
        <taxon>Fungi</taxon>
        <taxon>Dikarya</taxon>
        <taxon>Basidiomycota</taxon>
        <taxon>Agaricomycotina</taxon>
        <taxon>Agaricomycetes</taxon>
        <taxon>Hymenochaetales</taxon>
        <taxon>Rickenellaceae</taxon>
        <taxon>Rickenella</taxon>
    </lineage>
</organism>
<dbReference type="Proteomes" id="UP000294933">
    <property type="component" value="Unassembled WGS sequence"/>
</dbReference>
<dbReference type="EMBL" id="ML170262">
    <property type="protein sequence ID" value="TDL15787.1"/>
    <property type="molecule type" value="Genomic_DNA"/>
</dbReference>